<keyword evidence="2" id="KW-1185">Reference proteome</keyword>
<dbReference type="Proteomes" id="UP001153292">
    <property type="component" value="Chromosome 1"/>
</dbReference>
<protein>
    <submittedName>
        <fullName evidence="1">Uncharacterized protein</fullName>
    </submittedName>
</protein>
<accession>A0ABN8AWB8</accession>
<evidence type="ECO:0000313" key="2">
    <source>
        <dbReference type="Proteomes" id="UP001153292"/>
    </source>
</evidence>
<reference evidence="1" key="1">
    <citation type="submission" date="2021-12" db="EMBL/GenBank/DDBJ databases">
        <authorList>
            <person name="King R."/>
        </authorList>
    </citation>
    <scope>NUCLEOTIDE SEQUENCE</scope>
</reference>
<evidence type="ECO:0000313" key="1">
    <source>
        <dbReference type="EMBL" id="CAH0397412.1"/>
    </source>
</evidence>
<name>A0ABN8AWB8_CHISP</name>
<proteinExistence type="predicted"/>
<dbReference type="EMBL" id="OU963894">
    <property type="protein sequence ID" value="CAH0397412.1"/>
    <property type="molecule type" value="Genomic_DNA"/>
</dbReference>
<sequence>MQENNRDTNKKESVTSTYADIYLVDDYCNYEEPGKVKMKNVIGIDNTDWISPSDLLIGIVELKPPFTSKITRGKTHEGILGIGNDILEKNRAAFEKKLTKLINDNDSGWIDILETEKKLVDTKVRKLYDDIFVTKSKIMNKEISDFYEQSLQKLENNIRSQIEELLTSVHAGSVSDLNFQIEQKLSKERKVLEDTLKKRYSNEVHKIERYYKLLLGNELQRHEKIINNALHDRNNALNAFCKQMEAENLTSTMYVMCTERKKCKIKQFLLENYQTTDISEKVQKIKEKDIILEKLQDRDVKINLINEAWENKIKKVLQLFLKFISFSLKLLPEQTTFLLDLEKMVVLQMNEFQKKPQNLTSILVDKCDINNLFQFEEPKPKTEFCVSESFVIVGDLNNPTPPKYGSSETLASDVDLPYFRIQRQFVYAKCHKYEEIKAVLDSQICKCQEINTLSQFKDENLNVPLPCVLHSTPPECISSLSSNEPLLIDDIQRLHDCPARRCQDWAKKCSFPDLYAYLDFSDENYERVKTILGVLKPTEAPPKLIDPVQLVNEELLFSVTKERYHTVETQYSSQEDLNKVEVSCTCVTGRRQKATASGHKIKETSSVDLREILQRRKQSLRNLLQKNPNLLKIFTDECFDFVL</sequence>
<organism evidence="1 2">
    <name type="scientific">Chilo suppressalis</name>
    <name type="common">Asiatic rice borer moth</name>
    <dbReference type="NCBI Taxonomy" id="168631"/>
    <lineage>
        <taxon>Eukaryota</taxon>
        <taxon>Metazoa</taxon>
        <taxon>Ecdysozoa</taxon>
        <taxon>Arthropoda</taxon>
        <taxon>Hexapoda</taxon>
        <taxon>Insecta</taxon>
        <taxon>Pterygota</taxon>
        <taxon>Neoptera</taxon>
        <taxon>Endopterygota</taxon>
        <taxon>Lepidoptera</taxon>
        <taxon>Glossata</taxon>
        <taxon>Ditrysia</taxon>
        <taxon>Pyraloidea</taxon>
        <taxon>Crambidae</taxon>
        <taxon>Crambinae</taxon>
        <taxon>Chilo</taxon>
    </lineage>
</organism>
<gene>
    <name evidence="1" type="ORF">CHILSU_LOCUS481</name>
</gene>